<comment type="caution">
    <text evidence="1">The sequence shown here is derived from an EMBL/GenBank/DDBJ whole genome shotgun (WGS) entry which is preliminary data.</text>
</comment>
<dbReference type="Proteomes" id="UP000196082">
    <property type="component" value="Unassembled WGS sequence"/>
</dbReference>
<dbReference type="EMBL" id="NFSB01000056">
    <property type="protein sequence ID" value="OUM37461.1"/>
    <property type="molecule type" value="Genomic_DNA"/>
</dbReference>
<sequence length="208" mass="22981">MVYTLGLPPPYKLRPGIYRGSVTYTLGTGGDFDFGDGVTALNSNDVKVNIVLDVQHRFRVDFPVGFDHAVLEPPGGWTSWLDGGRVPPRIYSDKSMRLWSSGPFRVYKLCEYDVGDVCGIRNRRGEEVALKVGITLPYGIRYEGWRTVNNMPLPTGRAAALEVESTLLTANGPGQLHFEVAQADLRPMLDRGGEQYSGKVTVIFDAEI</sequence>
<reference evidence="1 2" key="1">
    <citation type="submission" date="2017-05" db="EMBL/GenBank/DDBJ databases">
        <title>Whole genome sequence of Pseudomonas putida isolate 1312 commercialized as a biostimulant.</title>
        <authorList>
            <person name="Crovadore J."/>
            <person name="Blanc P."/>
            <person name="Chablais R."/>
            <person name="Cochard B."/>
            <person name="Grizard D."/>
            <person name="Lefort F."/>
        </authorList>
    </citation>
    <scope>NUCLEOTIDE SEQUENCE [LARGE SCALE GENOMIC DNA]</scope>
    <source>
        <strain evidence="1 2">1312</strain>
    </source>
</reference>
<gene>
    <name evidence="1" type="ORF">B8W72_04635</name>
</gene>
<dbReference type="AlphaFoldDB" id="A0A1Y3LLE9"/>
<protein>
    <submittedName>
        <fullName evidence="1">Uncharacterized protein</fullName>
    </submittedName>
</protein>
<organism evidence="1 2">
    <name type="scientific">Pseudomonas putida</name>
    <name type="common">Arthrobacter siderocapsulatus</name>
    <dbReference type="NCBI Taxonomy" id="303"/>
    <lineage>
        <taxon>Bacteria</taxon>
        <taxon>Pseudomonadati</taxon>
        <taxon>Pseudomonadota</taxon>
        <taxon>Gammaproteobacteria</taxon>
        <taxon>Pseudomonadales</taxon>
        <taxon>Pseudomonadaceae</taxon>
        <taxon>Pseudomonas</taxon>
    </lineage>
</organism>
<evidence type="ECO:0000313" key="1">
    <source>
        <dbReference type="EMBL" id="OUM37461.1"/>
    </source>
</evidence>
<evidence type="ECO:0000313" key="2">
    <source>
        <dbReference type="Proteomes" id="UP000196082"/>
    </source>
</evidence>
<proteinExistence type="predicted"/>
<name>A0A1Y3LLE9_PSEPU</name>
<accession>A0A1Y3LLE9</accession>